<dbReference type="AlphaFoldDB" id="A0A8R1I587"/>
<feature type="compositionally biased region" description="Basic and acidic residues" evidence="1">
    <location>
        <begin position="167"/>
        <end position="184"/>
    </location>
</feature>
<proteinExistence type="predicted"/>
<reference evidence="2" key="2">
    <citation type="submission" date="2022-06" db="UniProtKB">
        <authorList>
            <consortium name="EnsemblMetazoa"/>
        </authorList>
    </citation>
    <scope>IDENTIFICATION</scope>
    <source>
        <strain evidence="2">DF5081</strain>
    </source>
</reference>
<protein>
    <submittedName>
        <fullName evidence="2">Uncharacterized protein</fullName>
    </submittedName>
</protein>
<evidence type="ECO:0000256" key="1">
    <source>
        <dbReference type="SAM" id="MobiDB-lite"/>
    </source>
</evidence>
<evidence type="ECO:0000313" key="3">
    <source>
        <dbReference type="Proteomes" id="UP000005237"/>
    </source>
</evidence>
<organism evidence="2 3">
    <name type="scientific">Caenorhabditis japonica</name>
    <dbReference type="NCBI Taxonomy" id="281687"/>
    <lineage>
        <taxon>Eukaryota</taxon>
        <taxon>Metazoa</taxon>
        <taxon>Ecdysozoa</taxon>
        <taxon>Nematoda</taxon>
        <taxon>Chromadorea</taxon>
        <taxon>Rhabditida</taxon>
        <taxon>Rhabditina</taxon>
        <taxon>Rhabditomorpha</taxon>
        <taxon>Rhabditoidea</taxon>
        <taxon>Rhabditidae</taxon>
        <taxon>Peloderinae</taxon>
        <taxon>Caenorhabditis</taxon>
    </lineage>
</organism>
<accession>A0A8R1I587</accession>
<feature type="region of interest" description="Disordered" evidence="1">
    <location>
        <begin position="162"/>
        <end position="184"/>
    </location>
</feature>
<sequence length="213" mass="24214">MQAVYRPNMAEPSVRKIHVRSQVVQRDHTDFQCLKSSQTDCPKLTSTEFQTDAVVVQNVEEPHRKMHTAATIPQTQPLINEMDEVYWRIGKVIASLSVKDFPTTTAKKEVKNSGCEIFSQIRAAVAIIKGKLGSDSRQKIFHGINTATSAFSEFHRKTVAKHNAGNAHDEPKKKNIREMGKKEKARKIADKLTIYQREHVIRPIHETWADKNS</sequence>
<keyword evidence="3" id="KW-1185">Reference proteome</keyword>
<dbReference type="Proteomes" id="UP000005237">
    <property type="component" value="Unassembled WGS sequence"/>
</dbReference>
<evidence type="ECO:0000313" key="2">
    <source>
        <dbReference type="EnsemblMetazoa" id="CJA17362.1"/>
    </source>
</evidence>
<name>A0A8R1I587_CAEJA</name>
<dbReference type="EnsemblMetazoa" id="CJA17362.1">
    <property type="protein sequence ID" value="CJA17362.1"/>
    <property type="gene ID" value="WBGene00136565"/>
</dbReference>
<reference evidence="3" key="1">
    <citation type="submission" date="2010-08" db="EMBL/GenBank/DDBJ databases">
        <authorList>
            <consortium name="Caenorhabditis japonica Sequencing Consortium"/>
            <person name="Wilson R.K."/>
        </authorList>
    </citation>
    <scope>NUCLEOTIDE SEQUENCE [LARGE SCALE GENOMIC DNA]</scope>
    <source>
        <strain evidence="3">DF5081</strain>
    </source>
</reference>